<dbReference type="PANTHER" id="PTHR34310">
    <property type="entry name" value="DUF427 DOMAIN PROTEIN (AFU_ORTHOLOGUE AFUA_3G02220)"/>
    <property type="match status" value="1"/>
</dbReference>
<reference evidence="3 4" key="1">
    <citation type="journal article" date="2008" name="BMC Genomics">
        <title>Complete genome of Phenylobacterium zucineum - a novel facultative intracellular bacterium isolated from human erythroleukemia cell line K562.</title>
        <authorList>
            <person name="Luo Y."/>
            <person name="Xu X."/>
            <person name="Ding Z."/>
            <person name="Liu Z."/>
            <person name="Zhang B."/>
            <person name="Yan Z."/>
            <person name="Sun J."/>
            <person name="Hu S."/>
            <person name="Hu X."/>
        </authorList>
    </citation>
    <scope>NUCLEOTIDE SEQUENCE [LARGE SCALE GENOMIC DNA]</scope>
    <source>
        <strain evidence="3 4">HLK1</strain>
    </source>
</reference>
<dbReference type="Pfam" id="PF04248">
    <property type="entry name" value="NTP_transf_9"/>
    <property type="match status" value="1"/>
</dbReference>
<evidence type="ECO:0000313" key="4">
    <source>
        <dbReference type="Proteomes" id="UP000001868"/>
    </source>
</evidence>
<evidence type="ECO:0000256" key="1">
    <source>
        <dbReference type="SAM" id="MobiDB-lite"/>
    </source>
</evidence>
<dbReference type="InterPro" id="IPR007361">
    <property type="entry name" value="DUF427"/>
</dbReference>
<dbReference type="OrthoDB" id="9815163at2"/>
<gene>
    <name evidence="3" type="ordered locus">PHZ_c0537</name>
</gene>
<dbReference type="EMBL" id="CP000747">
    <property type="protein sequence ID" value="ACG76951.1"/>
    <property type="molecule type" value="Genomic_DNA"/>
</dbReference>
<dbReference type="KEGG" id="pzu:PHZ_c0537"/>
<dbReference type="AlphaFoldDB" id="B4REW3"/>
<dbReference type="STRING" id="450851.PHZ_c0537"/>
<dbReference type="Gene3D" id="2.170.150.40">
    <property type="entry name" value="Domain of unknown function (DUF427)"/>
    <property type="match status" value="1"/>
</dbReference>
<organism evidence="3 4">
    <name type="scientific">Phenylobacterium zucineum (strain HLK1)</name>
    <dbReference type="NCBI Taxonomy" id="450851"/>
    <lineage>
        <taxon>Bacteria</taxon>
        <taxon>Pseudomonadati</taxon>
        <taxon>Pseudomonadota</taxon>
        <taxon>Alphaproteobacteria</taxon>
        <taxon>Caulobacterales</taxon>
        <taxon>Caulobacteraceae</taxon>
        <taxon>Phenylobacterium</taxon>
    </lineage>
</organism>
<dbReference type="RefSeq" id="WP_012521099.1">
    <property type="nucleotide sequence ID" value="NC_011144.1"/>
</dbReference>
<feature type="compositionally biased region" description="Basic and acidic residues" evidence="1">
    <location>
        <begin position="125"/>
        <end position="138"/>
    </location>
</feature>
<dbReference type="HOGENOM" id="CLU_1577046_0_0_5"/>
<proteinExistence type="predicted"/>
<feature type="region of interest" description="Disordered" evidence="1">
    <location>
        <begin position="124"/>
        <end position="169"/>
    </location>
</feature>
<accession>B4REW3</accession>
<name>B4REW3_PHEZH</name>
<sequence>MLTPGPDHPITVEPARNRWRARFAGHVIADSDDVLILQEANLAPVVYFPRDDVAMEYMGRSDHVTHCPYKGDATYYTLRMESYVEDDVAWSYESPAEAVARINGRIAFYPDRVEVYEVDDAAVNPKHDREDDAAREDVDAVVQHTDSGAGTSQREHWEPNVEGPGGGLR</sequence>
<evidence type="ECO:0000313" key="3">
    <source>
        <dbReference type="EMBL" id="ACG76951.1"/>
    </source>
</evidence>
<dbReference type="InterPro" id="IPR038694">
    <property type="entry name" value="DUF427_sf"/>
</dbReference>
<dbReference type="Proteomes" id="UP000001868">
    <property type="component" value="Chromosome"/>
</dbReference>
<evidence type="ECO:0000259" key="2">
    <source>
        <dbReference type="Pfam" id="PF04248"/>
    </source>
</evidence>
<dbReference type="eggNOG" id="COG2343">
    <property type="taxonomic scope" value="Bacteria"/>
</dbReference>
<protein>
    <recommendedName>
        <fullName evidence="2">DUF427 domain-containing protein</fullName>
    </recommendedName>
</protein>
<keyword evidence="4" id="KW-1185">Reference proteome</keyword>
<feature type="domain" description="DUF427" evidence="2">
    <location>
        <begin position="20"/>
        <end position="111"/>
    </location>
</feature>
<dbReference type="PANTHER" id="PTHR34310:SF9">
    <property type="entry name" value="BLR5716 PROTEIN"/>
    <property type="match status" value="1"/>
</dbReference>